<name>A1ZDG1_MICM2</name>
<organism evidence="2 3">
    <name type="scientific">Microscilla marina ATCC 23134</name>
    <dbReference type="NCBI Taxonomy" id="313606"/>
    <lineage>
        <taxon>Bacteria</taxon>
        <taxon>Pseudomonadati</taxon>
        <taxon>Bacteroidota</taxon>
        <taxon>Cytophagia</taxon>
        <taxon>Cytophagales</taxon>
        <taxon>Microscillaceae</taxon>
        <taxon>Microscilla</taxon>
    </lineage>
</organism>
<dbReference type="Proteomes" id="UP000004095">
    <property type="component" value="Unassembled WGS sequence"/>
</dbReference>
<proteinExistence type="predicted"/>
<dbReference type="AlphaFoldDB" id="A1ZDG1"/>
<sequence length="49" mass="5810">MAIHLLLSTPFWDFFSFYTPWFTFLIIGLAQKKQARNLNKNQYIAAQKS</sequence>
<evidence type="ECO:0000256" key="1">
    <source>
        <dbReference type="SAM" id="Phobius"/>
    </source>
</evidence>
<comment type="caution">
    <text evidence="2">The sequence shown here is derived from an EMBL/GenBank/DDBJ whole genome shotgun (WGS) entry which is preliminary data.</text>
</comment>
<keyword evidence="1" id="KW-0812">Transmembrane</keyword>
<reference evidence="2 3" key="1">
    <citation type="submission" date="2007-01" db="EMBL/GenBank/DDBJ databases">
        <authorList>
            <person name="Haygood M."/>
            <person name="Podell S."/>
            <person name="Anderson C."/>
            <person name="Hopkinson B."/>
            <person name="Roe K."/>
            <person name="Barbeau K."/>
            <person name="Gaasterland T."/>
            <person name="Ferriera S."/>
            <person name="Johnson J."/>
            <person name="Kravitz S."/>
            <person name="Beeson K."/>
            <person name="Sutton G."/>
            <person name="Rogers Y.-H."/>
            <person name="Friedman R."/>
            <person name="Frazier M."/>
            <person name="Venter J.C."/>
        </authorList>
    </citation>
    <scope>NUCLEOTIDE SEQUENCE [LARGE SCALE GENOMIC DNA]</scope>
    <source>
        <strain evidence="2 3">ATCC 23134</strain>
    </source>
</reference>
<gene>
    <name evidence="2" type="ORF">M23134_05206</name>
</gene>
<evidence type="ECO:0000313" key="3">
    <source>
        <dbReference type="Proteomes" id="UP000004095"/>
    </source>
</evidence>
<keyword evidence="1" id="KW-1133">Transmembrane helix</keyword>
<feature type="transmembrane region" description="Helical" evidence="1">
    <location>
        <begin position="12"/>
        <end position="30"/>
    </location>
</feature>
<keyword evidence="3" id="KW-1185">Reference proteome</keyword>
<protein>
    <submittedName>
        <fullName evidence="2">Uncharacterized protein</fullName>
    </submittedName>
</protein>
<evidence type="ECO:0000313" key="2">
    <source>
        <dbReference type="EMBL" id="EAY31700.1"/>
    </source>
</evidence>
<dbReference type="EMBL" id="AAWS01000002">
    <property type="protein sequence ID" value="EAY31700.1"/>
    <property type="molecule type" value="Genomic_DNA"/>
</dbReference>
<keyword evidence="1" id="KW-0472">Membrane</keyword>
<accession>A1ZDG1</accession>